<comment type="caution">
    <text evidence="1">The sequence shown here is derived from an EMBL/GenBank/DDBJ whole genome shotgun (WGS) entry which is preliminary data.</text>
</comment>
<dbReference type="AlphaFoldDB" id="A0A7X9XJF6"/>
<sequence length="96" mass="11213">MTTTIKVPNREIAIQAFDYLRHERKTVPALRLAHHLLHHESISLGIGDTDWDIDTALQRYGGEPKTGYGHSAHFNFEGKTVMERDRFQQTFYEEDR</sequence>
<evidence type="ECO:0000313" key="2">
    <source>
        <dbReference type="Proteomes" id="UP000520291"/>
    </source>
</evidence>
<dbReference type="Proteomes" id="UP000520291">
    <property type="component" value="Unassembled WGS sequence"/>
</dbReference>
<evidence type="ECO:0000313" key="1">
    <source>
        <dbReference type="EMBL" id="NME87572.1"/>
    </source>
</evidence>
<dbReference type="RefSeq" id="WP_168948112.1">
    <property type="nucleotide sequence ID" value="NZ_JABAGL010000026.1"/>
</dbReference>
<reference evidence="1 2" key="1">
    <citation type="submission" date="2020-04" db="EMBL/GenBank/DDBJ databases">
        <authorList>
            <person name="Hitch T.C.A."/>
            <person name="Wylensek D."/>
            <person name="Clavel T."/>
        </authorList>
    </citation>
    <scope>NUCLEOTIDE SEQUENCE [LARGE SCALE GENOMIC DNA]</scope>
    <source>
        <strain evidence="1 2">WCA3-601-WT-5E</strain>
    </source>
</reference>
<proteinExistence type="predicted"/>
<dbReference type="EMBL" id="JABAGL010000026">
    <property type="protein sequence ID" value="NME87572.1"/>
    <property type="molecule type" value="Genomic_DNA"/>
</dbReference>
<protein>
    <submittedName>
        <fullName evidence="1">Uncharacterized protein</fullName>
    </submittedName>
</protein>
<accession>A0A7X9XJF6</accession>
<gene>
    <name evidence="1" type="ORF">HF841_16385</name>
</gene>
<name>A0A7X9XJF6_9BACE</name>
<organism evidence="1 2">
    <name type="scientific">Bacteroides eggerthii</name>
    <dbReference type="NCBI Taxonomy" id="28111"/>
    <lineage>
        <taxon>Bacteria</taxon>
        <taxon>Pseudomonadati</taxon>
        <taxon>Bacteroidota</taxon>
        <taxon>Bacteroidia</taxon>
        <taxon>Bacteroidales</taxon>
        <taxon>Bacteroidaceae</taxon>
        <taxon>Bacteroides</taxon>
    </lineage>
</organism>